<comment type="subcellular location">
    <subcellularLocation>
        <location evidence="1">Secreted</location>
    </subcellularLocation>
</comment>
<keyword evidence="4" id="KW-0720">Serine protease</keyword>
<dbReference type="PROSITE" id="PS00135">
    <property type="entry name" value="TRYPSIN_SER"/>
    <property type="match status" value="1"/>
</dbReference>
<proteinExistence type="predicted"/>
<dbReference type="AlphaFoldDB" id="A0A553PKN8"/>
<evidence type="ECO:0000259" key="6">
    <source>
        <dbReference type="PROSITE" id="PS50240"/>
    </source>
</evidence>
<evidence type="ECO:0000256" key="4">
    <source>
        <dbReference type="RuleBase" id="RU363034"/>
    </source>
</evidence>
<dbReference type="PROSITE" id="PS00134">
    <property type="entry name" value="TRYPSIN_HIS"/>
    <property type="match status" value="1"/>
</dbReference>
<evidence type="ECO:0000256" key="1">
    <source>
        <dbReference type="ARBA" id="ARBA00004613"/>
    </source>
</evidence>
<feature type="region of interest" description="Disordered" evidence="5">
    <location>
        <begin position="59"/>
        <end position="89"/>
    </location>
</feature>
<dbReference type="Proteomes" id="UP000318571">
    <property type="component" value="Chromosome 11"/>
</dbReference>
<feature type="compositionally biased region" description="Basic and acidic residues" evidence="5">
    <location>
        <begin position="59"/>
        <end position="70"/>
    </location>
</feature>
<reference evidence="7 8" key="1">
    <citation type="journal article" date="2018" name="Nat. Ecol. Evol.">
        <title>Genomic signatures of mitonuclear coevolution across populations of Tigriopus californicus.</title>
        <authorList>
            <person name="Barreto F.S."/>
            <person name="Watson E.T."/>
            <person name="Lima T.G."/>
            <person name="Willett C.S."/>
            <person name="Edmands S."/>
            <person name="Li W."/>
            <person name="Burton R.S."/>
        </authorList>
    </citation>
    <scope>NUCLEOTIDE SEQUENCE [LARGE SCALE GENOMIC DNA]</scope>
    <source>
        <strain evidence="7 8">San Diego</strain>
    </source>
</reference>
<evidence type="ECO:0000256" key="3">
    <source>
        <dbReference type="ARBA" id="ARBA00023157"/>
    </source>
</evidence>
<dbReference type="STRING" id="6832.A0A553PKN8"/>
<evidence type="ECO:0000256" key="5">
    <source>
        <dbReference type="SAM" id="MobiDB-lite"/>
    </source>
</evidence>
<dbReference type="FunFam" id="2.40.10.10:FF:000047">
    <property type="entry name" value="Trypsin eta"/>
    <property type="match status" value="1"/>
</dbReference>
<comment type="caution">
    <text evidence="7">The sequence shown here is derived from an EMBL/GenBank/DDBJ whole genome shotgun (WGS) entry which is preliminary data.</text>
</comment>
<keyword evidence="3" id="KW-1015">Disulfide bond</keyword>
<dbReference type="EMBL" id="VCGU01000003">
    <property type="protein sequence ID" value="TRY78247.1"/>
    <property type="molecule type" value="Genomic_DNA"/>
</dbReference>
<dbReference type="CDD" id="cd00190">
    <property type="entry name" value="Tryp_SPc"/>
    <property type="match status" value="1"/>
</dbReference>
<dbReference type="SMART" id="SM00020">
    <property type="entry name" value="Tryp_SPc"/>
    <property type="match status" value="1"/>
</dbReference>
<dbReference type="InterPro" id="IPR033116">
    <property type="entry name" value="TRYPSIN_SER"/>
</dbReference>
<dbReference type="InterPro" id="IPR043504">
    <property type="entry name" value="Peptidase_S1_PA_chymotrypsin"/>
</dbReference>
<protein>
    <recommendedName>
        <fullName evidence="6">Peptidase S1 domain-containing protein</fullName>
    </recommendedName>
</protein>
<dbReference type="InterPro" id="IPR001254">
    <property type="entry name" value="Trypsin_dom"/>
</dbReference>
<evidence type="ECO:0000313" key="7">
    <source>
        <dbReference type="EMBL" id="TRY78247.1"/>
    </source>
</evidence>
<keyword evidence="4" id="KW-0378">Hydrolase</keyword>
<dbReference type="Gene3D" id="2.40.10.10">
    <property type="entry name" value="Trypsin-like serine proteases"/>
    <property type="match status" value="1"/>
</dbReference>
<dbReference type="Pfam" id="PF00089">
    <property type="entry name" value="Trypsin"/>
    <property type="match status" value="1"/>
</dbReference>
<dbReference type="InterPro" id="IPR001314">
    <property type="entry name" value="Peptidase_S1A"/>
</dbReference>
<dbReference type="InterPro" id="IPR009003">
    <property type="entry name" value="Peptidase_S1_PA"/>
</dbReference>
<dbReference type="GO" id="GO:0005576">
    <property type="term" value="C:extracellular region"/>
    <property type="evidence" value="ECO:0007669"/>
    <property type="project" value="UniProtKB-SubCell"/>
</dbReference>
<gene>
    <name evidence="7" type="ORF">TCAL_06741</name>
</gene>
<dbReference type="PRINTS" id="PR00722">
    <property type="entry name" value="CHYMOTRYPSIN"/>
</dbReference>
<dbReference type="SUPFAM" id="SSF50494">
    <property type="entry name" value="Trypsin-like serine proteases"/>
    <property type="match status" value="1"/>
</dbReference>
<dbReference type="GO" id="GO:0004252">
    <property type="term" value="F:serine-type endopeptidase activity"/>
    <property type="evidence" value="ECO:0007669"/>
    <property type="project" value="InterPro"/>
</dbReference>
<feature type="domain" description="Peptidase S1" evidence="6">
    <location>
        <begin position="130"/>
        <end position="350"/>
    </location>
</feature>
<keyword evidence="8" id="KW-1185">Reference proteome</keyword>
<name>A0A553PKN8_TIGCA</name>
<dbReference type="InterPro" id="IPR018114">
    <property type="entry name" value="TRYPSIN_HIS"/>
</dbReference>
<dbReference type="GO" id="GO:0016485">
    <property type="term" value="P:protein processing"/>
    <property type="evidence" value="ECO:0007669"/>
    <property type="project" value="UniProtKB-ARBA"/>
</dbReference>
<accession>A0A553PKN8</accession>
<keyword evidence="4" id="KW-0645">Protease</keyword>
<feature type="compositionally biased region" description="Polar residues" evidence="5">
    <location>
        <begin position="73"/>
        <end position="89"/>
    </location>
</feature>
<dbReference type="PROSITE" id="PS50240">
    <property type="entry name" value="TRYPSIN_DOM"/>
    <property type="match status" value="1"/>
</dbReference>
<dbReference type="PANTHER" id="PTHR24252">
    <property type="entry name" value="ACROSIN-RELATED"/>
    <property type="match status" value="1"/>
</dbReference>
<evidence type="ECO:0000256" key="2">
    <source>
        <dbReference type="ARBA" id="ARBA00022525"/>
    </source>
</evidence>
<keyword evidence="2" id="KW-0964">Secreted</keyword>
<organism evidence="7 8">
    <name type="scientific">Tigriopus californicus</name>
    <name type="common">Marine copepod</name>
    <dbReference type="NCBI Taxonomy" id="6832"/>
    <lineage>
        <taxon>Eukaryota</taxon>
        <taxon>Metazoa</taxon>
        <taxon>Ecdysozoa</taxon>
        <taxon>Arthropoda</taxon>
        <taxon>Crustacea</taxon>
        <taxon>Multicrustacea</taxon>
        <taxon>Hexanauplia</taxon>
        <taxon>Copepoda</taxon>
        <taxon>Harpacticoida</taxon>
        <taxon>Harpacticidae</taxon>
        <taxon>Tigriopus</taxon>
    </lineage>
</organism>
<evidence type="ECO:0000313" key="8">
    <source>
        <dbReference type="Proteomes" id="UP000318571"/>
    </source>
</evidence>
<dbReference type="PANTHER" id="PTHR24252:SF7">
    <property type="entry name" value="HYALIN"/>
    <property type="match status" value="1"/>
</dbReference>
<sequence length="352" mass="39878">MSDYTSAILNLEQLIARPEILGIIPADCVFLVQNDENGFENSHLVNIQWPDPPPIVPRHESELPPKEPRLEWNNGTTSKSPTWIRSGDNSTQKSMDRWYKDGDYWIIDISETNENNINEELEDPHFLDRIVGGTETDPNEFPWMVSLQTTNGQHFCGGSIIHSKYILTAAHCLSWGVTRVRVSFGKHDLTKKETGAFSRNAKELMYHKDYLEHQPDYDIGMIKLRKPIPFTESVNRYRAMAAGWGNVAYTSLEGSSVLRKVTIQVFSNDYCQKKYFMDNITERMICAGSRKGGKDSCQGDSGGPLAMKGKNYGYVQVGIVAWGRGCGSKQYPGVYTRVSKFTDWIRKKADLS</sequence>